<accession>A0A1G6D0Z5</accession>
<comment type="subcellular location">
    <subcellularLocation>
        <location evidence="1">Cell membrane</location>
    </subcellularLocation>
</comment>
<gene>
    <name evidence="7" type="ORF">SAMN02910293_01909</name>
</gene>
<dbReference type="EMBL" id="FMXP01000030">
    <property type="protein sequence ID" value="SDB38832.1"/>
    <property type="molecule type" value="Genomic_DNA"/>
</dbReference>
<dbReference type="GO" id="GO:0015081">
    <property type="term" value="F:sodium ion transmembrane transporter activity"/>
    <property type="evidence" value="ECO:0007669"/>
    <property type="project" value="InterPro"/>
</dbReference>
<dbReference type="GO" id="GO:0005886">
    <property type="term" value="C:plasma membrane"/>
    <property type="evidence" value="ECO:0007669"/>
    <property type="project" value="UniProtKB-SubCell"/>
</dbReference>
<keyword evidence="4 6" id="KW-1133">Transmembrane helix</keyword>
<sequence>MQLSLFDVLIITLVSMGVVFVILLGIMFLMMLTSKIVGILEKAQPQKEVSQIPEKTQETVKLSGQDLFMQDPSAKVAVLTALAHASQSENKNYKIESVEKVR</sequence>
<keyword evidence="5 6" id="KW-0472">Membrane</keyword>
<evidence type="ECO:0000313" key="8">
    <source>
        <dbReference type="Proteomes" id="UP000182508"/>
    </source>
</evidence>
<keyword evidence="2" id="KW-1003">Cell membrane</keyword>
<dbReference type="AlphaFoldDB" id="A0A1G6D0Z5"/>
<dbReference type="eggNOG" id="ENOG502ZDTB">
    <property type="taxonomic scope" value="Bacteria"/>
</dbReference>
<evidence type="ECO:0000256" key="5">
    <source>
        <dbReference type="ARBA" id="ARBA00023136"/>
    </source>
</evidence>
<dbReference type="GO" id="GO:0036376">
    <property type="term" value="P:sodium ion export across plasma membrane"/>
    <property type="evidence" value="ECO:0007669"/>
    <property type="project" value="InterPro"/>
</dbReference>
<name>A0A1G6D0Z5_9STRE</name>
<dbReference type="InterPro" id="IPR005899">
    <property type="entry name" value="Na_pump_deCOase"/>
</dbReference>
<organism evidence="7 8">
    <name type="scientific">Streptococcus henryi</name>
    <dbReference type="NCBI Taxonomy" id="439219"/>
    <lineage>
        <taxon>Bacteria</taxon>
        <taxon>Bacillati</taxon>
        <taxon>Bacillota</taxon>
        <taxon>Bacilli</taxon>
        <taxon>Lactobacillales</taxon>
        <taxon>Streptococcaceae</taxon>
        <taxon>Streptococcus</taxon>
    </lineage>
</organism>
<protein>
    <submittedName>
        <fullName evidence="7">Oxaloacetate decarboxylase, gamma chain</fullName>
    </submittedName>
</protein>
<dbReference type="RefSeq" id="WP_074486482.1">
    <property type="nucleotide sequence ID" value="NZ_FMXP01000030.1"/>
</dbReference>
<evidence type="ECO:0000256" key="6">
    <source>
        <dbReference type="SAM" id="Phobius"/>
    </source>
</evidence>
<dbReference type="Pfam" id="PF04277">
    <property type="entry name" value="OAD_gamma"/>
    <property type="match status" value="1"/>
</dbReference>
<dbReference type="STRING" id="439219.SAMN02910293_01909"/>
<proteinExistence type="predicted"/>
<evidence type="ECO:0000256" key="4">
    <source>
        <dbReference type="ARBA" id="ARBA00022989"/>
    </source>
</evidence>
<reference evidence="7 8" key="1">
    <citation type="submission" date="2016-10" db="EMBL/GenBank/DDBJ databases">
        <authorList>
            <person name="de Groot N.N."/>
        </authorList>
    </citation>
    <scope>NUCLEOTIDE SEQUENCE [LARGE SCALE GENOMIC DNA]</scope>
    <source>
        <strain evidence="7 8">A-4</strain>
    </source>
</reference>
<evidence type="ECO:0000256" key="3">
    <source>
        <dbReference type="ARBA" id="ARBA00022692"/>
    </source>
</evidence>
<keyword evidence="3 6" id="KW-0812">Transmembrane</keyword>
<dbReference type="Proteomes" id="UP000182508">
    <property type="component" value="Unassembled WGS sequence"/>
</dbReference>
<keyword evidence="8" id="KW-1185">Reference proteome</keyword>
<evidence type="ECO:0000313" key="7">
    <source>
        <dbReference type="EMBL" id="SDB38832.1"/>
    </source>
</evidence>
<evidence type="ECO:0000256" key="2">
    <source>
        <dbReference type="ARBA" id="ARBA00022475"/>
    </source>
</evidence>
<evidence type="ECO:0000256" key="1">
    <source>
        <dbReference type="ARBA" id="ARBA00004236"/>
    </source>
</evidence>
<feature type="transmembrane region" description="Helical" evidence="6">
    <location>
        <begin position="6"/>
        <end position="32"/>
    </location>
</feature>